<dbReference type="EMBL" id="JANIIK010000109">
    <property type="protein sequence ID" value="KAJ3597826.1"/>
    <property type="molecule type" value="Genomic_DNA"/>
</dbReference>
<name>A0A9Q0E1W9_9TELE</name>
<comment type="caution">
    <text evidence="1">The sequence shown here is derived from an EMBL/GenBank/DDBJ whole genome shotgun (WGS) entry which is preliminary data.</text>
</comment>
<keyword evidence="2" id="KW-1185">Reference proteome</keyword>
<dbReference type="AlphaFoldDB" id="A0A9Q0E1W9"/>
<accession>A0A9Q0E1W9</accession>
<organism evidence="1 2">
    <name type="scientific">Muraenolepis orangiensis</name>
    <name type="common">Patagonian moray cod</name>
    <dbReference type="NCBI Taxonomy" id="630683"/>
    <lineage>
        <taxon>Eukaryota</taxon>
        <taxon>Metazoa</taxon>
        <taxon>Chordata</taxon>
        <taxon>Craniata</taxon>
        <taxon>Vertebrata</taxon>
        <taxon>Euteleostomi</taxon>
        <taxon>Actinopterygii</taxon>
        <taxon>Neopterygii</taxon>
        <taxon>Teleostei</taxon>
        <taxon>Neoteleostei</taxon>
        <taxon>Acanthomorphata</taxon>
        <taxon>Zeiogadaria</taxon>
        <taxon>Gadariae</taxon>
        <taxon>Gadiformes</taxon>
        <taxon>Muraenolepidoidei</taxon>
        <taxon>Muraenolepididae</taxon>
        <taxon>Muraenolepis</taxon>
    </lineage>
</organism>
<dbReference type="OrthoDB" id="421951at2759"/>
<evidence type="ECO:0000313" key="1">
    <source>
        <dbReference type="EMBL" id="KAJ3597826.1"/>
    </source>
</evidence>
<dbReference type="Proteomes" id="UP001148018">
    <property type="component" value="Unassembled WGS sequence"/>
</dbReference>
<sequence length="81" mass="9338">MLRLSFLLQLKRTSIRRQRIAEIRVPPGTLTRVRVNNHKHRLWPGPQELLTYRCQAQAPPPVHRSRSYGRAVCTKVGSADP</sequence>
<reference evidence="1" key="1">
    <citation type="submission" date="2022-07" db="EMBL/GenBank/DDBJ databases">
        <title>Chromosome-level genome of Muraenolepis orangiensis.</title>
        <authorList>
            <person name="Kim J."/>
        </authorList>
    </citation>
    <scope>NUCLEOTIDE SEQUENCE</scope>
    <source>
        <strain evidence="1">KU_S4_2022</strain>
        <tissue evidence="1">Muscle</tissue>
    </source>
</reference>
<protein>
    <submittedName>
        <fullName evidence="1">Uncharacterized protein</fullName>
    </submittedName>
</protein>
<evidence type="ECO:0000313" key="2">
    <source>
        <dbReference type="Proteomes" id="UP001148018"/>
    </source>
</evidence>
<proteinExistence type="predicted"/>
<gene>
    <name evidence="1" type="ORF">NHX12_001343</name>
</gene>